<protein>
    <submittedName>
        <fullName evidence="1">Uncharacterized protein</fullName>
    </submittedName>
</protein>
<organism evidence="1">
    <name type="scientific">marine sediment metagenome</name>
    <dbReference type="NCBI Taxonomy" id="412755"/>
    <lineage>
        <taxon>unclassified sequences</taxon>
        <taxon>metagenomes</taxon>
        <taxon>ecological metagenomes</taxon>
    </lineage>
</organism>
<reference evidence="1" key="1">
    <citation type="journal article" date="2015" name="Nature">
        <title>Complex archaea that bridge the gap between prokaryotes and eukaryotes.</title>
        <authorList>
            <person name="Spang A."/>
            <person name="Saw J.H."/>
            <person name="Jorgensen S.L."/>
            <person name="Zaremba-Niedzwiedzka K."/>
            <person name="Martijn J."/>
            <person name="Lind A.E."/>
            <person name="van Eijk R."/>
            <person name="Schleper C."/>
            <person name="Guy L."/>
            <person name="Ettema T.J."/>
        </authorList>
    </citation>
    <scope>NUCLEOTIDE SEQUENCE</scope>
</reference>
<gene>
    <name evidence="1" type="ORF">LCGC14_0967500</name>
</gene>
<sequence length="72" mass="7985">MTTTQNTGAGPVVATAQSITIERAVNGFMVSRDMPAGSAIIRHVFEDYLSLFDHLNKEFGENTPYEKPRKQV</sequence>
<comment type="caution">
    <text evidence="1">The sequence shown here is derived from an EMBL/GenBank/DDBJ whole genome shotgun (WGS) entry which is preliminary data.</text>
</comment>
<evidence type="ECO:0000313" key="1">
    <source>
        <dbReference type="EMBL" id="KKN17271.1"/>
    </source>
</evidence>
<proteinExistence type="predicted"/>
<accession>A0A0F9QVZ2</accession>
<name>A0A0F9QVZ2_9ZZZZ</name>
<dbReference type="AlphaFoldDB" id="A0A0F9QVZ2"/>
<dbReference type="EMBL" id="LAZR01003539">
    <property type="protein sequence ID" value="KKN17271.1"/>
    <property type="molecule type" value="Genomic_DNA"/>
</dbReference>